<evidence type="ECO:0000256" key="3">
    <source>
        <dbReference type="ARBA" id="ARBA00022528"/>
    </source>
</evidence>
<name>A0A836BZS0_9CHLO</name>
<evidence type="ECO:0000256" key="10">
    <source>
        <dbReference type="ARBA" id="ARBA00022833"/>
    </source>
</evidence>
<feature type="region of interest" description="Disordered" evidence="18">
    <location>
        <begin position="19"/>
        <end position="47"/>
    </location>
</feature>
<proteinExistence type="inferred from homology"/>
<accession>A0A836BZS0</accession>
<feature type="domain" description="MYND-type" evidence="19">
    <location>
        <begin position="993"/>
        <end position="1035"/>
    </location>
</feature>
<dbReference type="Gene3D" id="6.10.140.2220">
    <property type="match status" value="1"/>
</dbReference>
<keyword evidence="8 17" id="KW-0863">Zinc-finger</keyword>
<evidence type="ECO:0000256" key="14">
    <source>
        <dbReference type="ARBA" id="ARBA00024015"/>
    </source>
</evidence>
<evidence type="ECO:0000256" key="8">
    <source>
        <dbReference type="ARBA" id="ARBA00022771"/>
    </source>
</evidence>
<dbReference type="GO" id="GO:0010276">
    <property type="term" value="F:phytol kinase activity"/>
    <property type="evidence" value="ECO:0007669"/>
    <property type="project" value="UniProtKB-EC"/>
</dbReference>
<keyword evidence="9" id="KW-0418">Kinase</keyword>
<dbReference type="InterPro" id="IPR039606">
    <property type="entry name" value="Phytol/farnesol_kinase"/>
</dbReference>
<keyword evidence="13" id="KW-0472">Membrane</keyword>
<dbReference type="SUPFAM" id="SSF144232">
    <property type="entry name" value="HIT/MYND zinc finger-like"/>
    <property type="match status" value="1"/>
</dbReference>
<evidence type="ECO:0000313" key="20">
    <source>
        <dbReference type="EMBL" id="KAG2493689.1"/>
    </source>
</evidence>
<comment type="catalytic activity">
    <reaction evidence="16">
        <text>phytol + CTP = phytyl phosphate + CDP + H(+)</text>
        <dbReference type="Rhea" id="RHEA:38055"/>
        <dbReference type="ChEBI" id="CHEBI:15378"/>
        <dbReference type="ChEBI" id="CHEBI:17327"/>
        <dbReference type="ChEBI" id="CHEBI:37563"/>
        <dbReference type="ChEBI" id="CHEBI:58069"/>
        <dbReference type="ChEBI" id="CHEBI:75483"/>
        <dbReference type="EC" id="2.7.1.182"/>
    </reaction>
</comment>
<evidence type="ECO:0000256" key="2">
    <source>
        <dbReference type="ARBA" id="ARBA00010794"/>
    </source>
</evidence>
<keyword evidence="10" id="KW-0862">Zinc</keyword>
<keyword evidence="6" id="KW-0812">Transmembrane</keyword>
<evidence type="ECO:0000256" key="16">
    <source>
        <dbReference type="ARBA" id="ARBA00048889"/>
    </source>
</evidence>
<dbReference type="EMBL" id="JAEHOE010000036">
    <property type="protein sequence ID" value="KAG2493689.1"/>
    <property type="molecule type" value="Genomic_DNA"/>
</dbReference>
<keyword evidence="5" id="KW-0808">Transferase</keyword>
<organism evidence="20 21">
    <name type="scientific">Edaphochlamys debaryana</name>
    <dbReference type="NCBI Taxonomy" id="47281"/>
    <lineage>
        <taxon>Eukaryota</taxon>
        <taxon>Viridiplantae</taxon>
        <taxon>Chlorophyta</taxon>
        <taxon>core chlorophytes</taxon>
        <taxon>Chlorophyceae</taxon>
        <taxon>CS clade</taxon>
        <taxon>Chlamydomonadales</taxon>
        <taxon>Chlamydomonadales incertae sedis</taxon>
        <taxon>Edaphochlamys</taxon>
    </lineage>
</organism>
<dbReference type="PANTHER" id="PTHR32523">
    <property type="entry name" value="PHYTOL KINASE 1, CHLOROPLASTIC"/>
    <property type="match status" value="1"/>
</dbReference>
<dbReference type="GO" id="GO:0009507">
    <property type="term" value="C:chloroplast"/>
    <property type="evidence" value="ECO:0007669"/>
    <property type="project" value="UniProtKB-SubCell"/>
</dbReference>
<comment type="subcellular location">
    <subcellularLocation>
        <location evidence="1">Plastid</location>
        <location evidence="1">Chloroplast membrane</location>
        <topology evidence="1">Multi-pass membrane protein</topology>
    </subcellularLocation>
</comment>
<evidence type="ECO:0000256" key="5">
    <source>
        <dbReference type="ARBA" id="ARBA00022679"/>
    </source>
</evidence>
<dbReference type="GO" id="GO:0016020">
    <property type="term" value="C:membrane"/>
    <property type="evidence" value="ECO:0007669"/>
    <property type="project" value="UniProtKB-SubCell"/>
</dbReference>
<keyword evidence="4" id="KW-0934">Plastid</keyword>
<comment type="caution">
    <text evidence="20">The sequence shown here is derived from an EMBL/GenBank/DDBJ whole genome shotgun (WGS) entry which is preliminary data.</text>
</comment>
<evidence type="ECO:0000256" key="1">
    <source>
        <dbReference type="ARBA" id="ARBA00004508"/>
    </source>
</evidence>
<evidence type="ECO:0000256" key="6">
    <source>
        <dbReference type="ARBA" id="ARBA00022692"/>
    </source>
</evidence>
<dbReference type="PROSITE" id="PS50865">
    <property type="entry name" value="ZF_MYND_2"/>
    <property type="match status" value="1"/>
</dbReference>
<gene>
    <name evidence="20" type="ORF">HYH03_008203</name>
</gene>
<dbReference type="PANTHER" id="PTHR32523:SF8">
    <property type="entry name" value="DOLICHOL KINASE"/>
    <property type="match status" value="1"/>
</dbReference>
<evidence type="ECO:0000256" key="17">
    <source>
        <dbReference type="PROSITE-ProRule" id="PRU00134"/>
    </source>
</evidence>
<sequence>MALTQATIVQRLRALQTATDVNERSQMTPPRNQAERQASKRRQDAVMEAEEAMHDVRQALWLSPAPDPQQGMARLKLWMDSLTEAGSFAWLAVKMAAIPPAVDTVADRSAASRDRCIADARLDAIHVPALDMLDRMISPIVRYTADPATLDAQRGPTLWRIAAPLWKQNFLKAAAGVMRSSVKYAKAMAKQEARRALASKRGDDVKARETASMDAYACSELAHLLADYAGVMCSLLLDLTMPPSAAAMPNSRRALTVSPAAAQLTSALVESQLLRAVARAILRCPEPNPDDRRERFYCRERVGEVQSAANSFVAGLQGAWMALPHAGPSAATLAAALTHPDLLAFQEAMLERLCVHGGVALERGRDREGQGAGEGGEEGEEKGRWWLPPMEAKVGHVIGSRTKDEWRAPYTYGWLEQVHCAVVNCLYHALYATWGPPGSRRPPPPPLLLQHEPRALEALLRLHRGQGLDGAYTPQPTWVLFAQPGLDGLMTGTSSAESASWGLALNALAVEAELAGQWSRPDESLIGGVSAAEAQLLAGTSGALNALVRMTMDPSCTPEQLGASDREELQEQLVRANLAASLDVAMRQAFTAADRAATTPTPELQRMASAVAQVPMQVGQVLGLKVLPPAARIGDGGGLVTLAKRATMLTQRLQELEAAGTAAASRQEKELLAGVVHSMLPAVPKCLKLIEQAKLEEELFETPILDPEVGAFFSCSMCLLVTQAASRAALLRRVGGQAATWLLWAAATALLNVSSASHKATDGPGVARVLACQPHRLLAAGCKLLCDTIATPSSPNTGVGATGDASQLPAMLATMVVEAVARLAAHPQLCESVRTWLAPPEGGASADAATADPAAAVAERGCLEPLIRALVSPRLQTSAFNSAGAALLPLLRAATDAEAFPGVARTLATNLESGMALTVRVGDGAEEFPVPGSGGLEGHIARERARRAGSEPGQDAPLPDVAALVAAPLPPPLAVPLAEAALRELRVCAYPGCLSYGGRSEAGLTLKLCARCKCVRYCGAACQTAHWKAGHKEECQAAAAAAGAPPA</sequence>
<keyword evidence="3" id="KW-0150">Chloroplast</keyword>
<keyword evidence="11" id="KW-0809">Transit peptide</keyword>
<evidence type="ECO:0000313" key="21">
    <source>
        <dbReference type="Proteomes" id="UP000612055"/>
    </source>
</evidence>
<keyword evidence="12" id="KW-1133">Transmembrane helix</keyword>
<evidence type="ECO:0000256" key="11">
    <source>
        <dbReference type="ARBA" id="ARBA00022946"/>
    </source>
</evidence>
<evidence type="ECO:0000256" key="18">
    <source>
        <dbReference type="SAM" id="MobiDB-lite"/>
    </source>
</evidence>
<dbReference type="EC" id="2.7.1.182" evidence="15"/>
<evidence type="ECO:0000256" key="4">
    <source>
        <dbReference type="ARBA" id="ARBA00022640"/>
    </source>
</evidence>
<evidence type="ECO:0000256" key="7">
    <source>
        <dbReference type="ARBA" id="ARBA00022723"/>
    </source>
</evidence>
<evidence type="ECO:0000256" key="15">
    <source>
        <dbReference type="ARBA" id="ARBA00039024"/>
    </source>
</evidence>
<keyword evidence="7" id="KW-0479">Metal-binding</keyword>
<keyword evidence="21" id="KW-1185">Reference proteome</keyword>
<dbReference type="InterPro" id="IPR002893">
    <property type="entry name" value="Znf_MYND"/>
</dbReference>
<evidence type="ECO:0000259" key="19">
    <source>
        <dbReference type="PROSITE" id="PS50865"/>
    </source>
</evidence>
<dbReference type="AlphaFoldDB" id="A0A836BZS0"/>
<feature type="compositionally biased region" description="Basic and acidic residues" evidence="18">
    <location>
        <begin position="33"/>
        <end position="47"/>
    </location>
</feature>
<evidence type="ECO:0000256" key="9">
    <source>
        <dbReference type="ARBA" id="ARBA00022777"/>
    </source>
</evidence>
<evidence type="ECO:0000256" key="12">
    <source>
        <dbReference type="ARBA" id="ARBA00022989"/>
    </source>
</evidence>
<dbReference type="Proteomes" id="UP000612055">
    <property type="component" value="Unassembled WGS sequence"/>
</dbReference>
<reference evidence="20" key="1">
    <citation type="journal article" date="2020" name="bioRxiv">
        <title>Comparative genomics of Chlamydomonas.</title>
        <authorList>
            <person name="Craig R.J."/>
            <person name="Hasan A.R."/>
            <person name="Ness R.W."/>
            <person name="Keightley P.D."/>
        </authorList>
    </citation>
    <scope>NUCLEOTIDE SEQUENCE</scope>
    <source>
        <strain evidence="20">CCAP 11/70</strain>
    </source>
</reference>
<comment type="pathway">
    <text evidence="14">Cofactor biosynthesis; tocopherol biosynthesis.</text>
</comment>
<dbReference type="GO" id="GO:0008270">
    <property type="term" value="F:zinc ion binding"/>
    <property type="evidence" value="ECO:0007669"/>
    <property type="project" value="UniProtKB-KW"/>
</dbReference>
<feature type="compositionally biased region" description="Polar residues" evidence="18">
    <location>
        <begin position="19"/>
        <end position="31"/>
    </location>
</feature>
<evidence type="ECO:0000256" key="13">
    <source>
        <dbReference type="ARBA" id="ARBA00023136"/>
    </source>
</evidence>
<protein>
    <recommendedName>
        <fullName evidence="15">phytol kinase</fullName>
        <ecNumber evidence="15">2.7.1.182</ecNumber>
    </recommendedName>
</protein>
<comment type="similarity">
    <text evidence="2">Belongs to the polyprenol kinase family.</text>
</comment>
<dbReference type="Pfam" id="PF01753">
    <property type="entry name" value="zf-MYND"/>
    <property type="match status" value="1"/>
</dbReference>
<dbReference type="OrthoDB" id="341421at2759"/>